<dbReference type="Proteomes" id="UP000255129">
    <property type="component" value="Unassembled WGS sequence"/>
</dbReference>
<dbReference type="OrthoDB" id="5298536at2"/>
<reference evidence="4 5" key="1">
    <citation type="submission" date="2018-06" db="EMBL/GenBank/DDBJ databases">
        <authorList>
            <consortium name="Pathogen Informatics"/>
            <person name="Doyle S."/>
        </authorList>
    </citation>
    <scope>NUCLEOTIDE SEQUENCE [LARGE SCALE GENOMIC DNA]</scope>
    <source>
        <strain evidence="4 5">NCTC12026</strain>
    </source>
</reference>
<evidence type="ECO:0000256" key="1">
    <source>
        <dbReference type="SAM" id="MobiDB-lite"/>
    </source>
</evidence>
<organism evidence="4 5">
    <name type="scientific">Providencia rustigianii</name>
    <dbReference type="NCBI Taxonomy" id="158850"/>
    <lineage>
        <taxon>Bacteria</taxon>
        <taxon>Pseudomonadati</taxon>
        <taxon>Pseudomonadota</taxon>
        <taxon>Gammaproteobacteria</taxon>
        <taxon>Enterobacterales</taxon>
        <taxon>Morganellaceae</taxon>
        <taxon>Providencia</taxon>
    </lineage>
</organism>
<dbReference type="AlphaFoldDB" id="A0A379FY96"/>
<gene>
    <name evidence="4" type="ORF">NCTC12026_00051</name>
</gene>
<dbReference type="EMBL" id="UGUA01000001">
    <property type="protein sequence ID" value="SUC33730.1"/>
    <property type="molecule type" value="Genomic_DNA"/>
</dbReference>
<feature type="domain" description="TraK C-terminal" evidence="3">
    <location>
        <begin position="251"/>
        <end position="368"/>
    </location>
</feature>
<dbReference type="InterPro" id="IPR055397">
    <property type="entry name" value="TraK_C"/>
</dbReference>
<dbReference type="GeneID" id="89492342"/>
<evidence type="ECO:0000313" key="4">
    <source>
        <dbReference type="EMBL" id="SUC33730.1"/>
    </source>
</evidence>
<dbReference type="Pfam" id="PF23536">
    <property type="entry name" value="TraK_C"/>
    <property type="match status" value="1"/>
</dbReference>
<dbReference type="RefSeq" id="WP_011039803.1">
    <property type="nucleotide sequence ID" value="NZ_UGUA01000001.1"/>
</dbReference>
<keyword evidence="2" id="KW-0732">Signal</keyword>
<accession>A0A379FY96</accession>
<protein>
    <submittedName>
        <fullName evidence="4">Conjugal transfer protein TraK</fullName>
    </submittedName>
</protein>
<evidence type="ECO:0000256" key="2">
    <source>
        <dbReference type="SAM" id="SignalP"/>
    </source>
</evidence>
<name>A0A379FY96_9GAMM</name>
<feature type="compositionally biased region" description="Polar residues" evidence="1">
    <location>
        <begin position="78"/>
        <end position="98"/>
    </location>
</feature>
<feature type="region of interest" description="Disordered" evidence="1">
    <location>
        <begin position="76"/>
        <end position="106"/>
    </location>
</feature>
<sequence>MKLPVKSSLAMIVSLVIAGSAIAEDLNGFGLPFADNSVGEQQSGSEKTTLSIDEGIVLGNAQPSNKPVVVPAGKPVVSNANTNAGRGNHTATAGASRNSNRRDNPAVDGVNIQAVQNKIVEPIKLTDDVIPSRQDIIVEPGVNTLIPISMGQINRIVTPFERPTIQRLQLDDVKVNVEGNAVYVYTPNSRPVALYISEKGDESVSISVSLVPQRIAPVQATLMLSRKLNNAAVAGGGVSPIMYGGSEAKAKKWEQKDSYVETVRNILRTVALGDIPPGYALGNLTSSVSIPNCNFNTGTVQDYIRYNFNGGQYINGSQFSVIVGIAQNTGPTTVTVDESLCTHPQMAARALWSRNTLAPGQKTEAYFVLRNGQQQVRVDDGARPKLAE</sequence>
<evidence type="ECO:0000259" key="3">
    <source>
        <dbReference type="Pfam" id="PF23536"/>
    </source>
</evidence>
<evidence type="ECO:0000313" key="5">
    <source>
        <dbReference type="Proteomes" id="UP000255129"/>
    </source>
</evidence>
<feature type="chain" id="PRO_5016723828" evidence="2">
    <location>
        <begin position="24"/>
        <end position="388"/>
    </location>
</feature>
<proteinExistence type="predicted"/>
<feature type="signal peptide" evidence="2">
    <location>
        <begin position="1"/>
        <end position="23"/>
    </location>
</feature>